<protein>
    <recommendedName>
        <fullName evidence="3">histidine kinase</fullName>
        <ecNumber evidence="3">2.7.13.3</ecNumber>
    </recommendedName>
</protein>
<feature type="domain" description="PAS" evidence="16">
    <location>
        <begin position="792"/>
        <end position="862"/>
    </location>
</feature>
<feature type="domain" description="PAS" evidence="16">
    <location>
        <begin position="135"/>
        <end position="177"/>
    </location>
</feature>
<feature type="domain" description="PAC" evidence="17">
    <location>
        <begin position="739"/>
        <end position="791"/>
    </location>
</feature>
<dbReference type="InterPro" id="IPR004358">
    <property type="entry name" value="Sig_transdc_His_kin-like_C"/>
</dbReference>
<dbReference type="CDD" id="cd00130">
    <property type="entry name" value="PAS"/>
    <property type="match status" value="5"/>
</dbReference>
<dbReference type="Pfam" id="PF02518">
    <property type="entry name" value="HATPase_c"/>
    <property type="match status" value="1"/>
</dbReference>
<dbReference type="RefSeq" id="WP_229490485.1">
    <property type="nucleotide sequence ID" value="NZ_JAIVFQ010000136.1"/>
</dbReference>
<evidence type="ECO:0000256" key="6">
    <source>
        <dbReference type="ARBA" id="ARBA00022692"/>
    </source>
</evidence>
<evidence type="ECO:0000256" key="2">
    <source>
        <dbReference type="ARBA" id="ARBA00004141"/>
    </source>
</evidence>
<evidence type="ECO:0000313" key="18">
    <source>
        <dbReference type="EMBL" id="MCC5604559.1"/>
    </source>
</evidence>
<feature type="domain" description="PAC" evidence="17">
    <location>
        <begin position="478"/>
        <end position="530"/>
    </location>
</feature>
<feature type="domain" description="PAC" evidence="17">
    <location>
        <begin position="353"/>
        <end position="405"/>
    </location>
</feature>
<dbReference type="Pfam" id="PF08448">
    <property type="entry name" value="PAS_4"/>
    <property type="match status" value="2"/>
</dbReference>
<dbReference type="PROSITE" id="PS50109">
    <property type="entry name" value="HIS_KIN"/>
    <property type="match status" value="1"/>
</dbReference>
<keyword evidence="6 14" id="KW-0812">Transmembrane</keyword>
<dbReference type="CDD" id="cd00082">
    <property type="entry name" value="HisKA"/>
    <property type="match status" value="1"/>
</dbReference>
<name>A0ABS8IL56_9NOSO</name>
<dbReference type="InterPro" id="IPR000700">
    <property type="entry name" value="PAS-assoc_C"/>
</dbReference>
<dbReference type="InterPro" id="IPR000014">
    <property type="entry name" value="PAS"/>
</dbReference>
<feature type="domain" description="PAS" evidence="16">
    <location>
        <begin position="406"/>
        <end position="476"/>
    </location>
</feature>
<dbReference type="SUPFAM" id="SSF55785">
    <property type="entry name" value="PYP-like sensor domain (PAS domain)"/>
    <property type="match status" value="6"/>
</dbReference>
<dbReference type="EC" id="2.7.13.3" evidence="3"/>
<feature type="transmembrane region" description="Helical" evidence="14">
    <location>
        <begin position="96"/>
        <end position="114"/>
    </location>
</feature>
<keyword evidence="19" id="KW-1185">Reference proteome</keyword>
<dbReference type="Pfam" id="PF00512">
    <property type="entry name" value="HisKA"/>
    <property type="match status" value="1"/>
</dbReference>
<dbReference type="PROSITE" id="PS50112">
    <property type="entry name" value="PAS"/>
    <property type="match status" value="4"/>
</dbReference>
<feature type="transmembrane region" description="Helical" evidence="14">
    <location>
        <begin position="21"/>
        <end position="41"/>
    </location>
</feature>
<dbReference type="Pfam" id="PF08447">
    <property type="entry name" value="PAS_3"/>
    <property type="match status" value="3"/>
</dbReference>
<evidence type="ECO:0000256" key="1">
    <source>
        <dbReference type="ARBA" id="ARBA00000085"/>
    </source>
</evidence>
<dbReference type="Gene3D" id="1.20.120.620">
    <property type="entry name" value="Backbone structure of the membrane domain of e. Coli histidine kinase receptor kdpd"/>
    <property type="match status" value="1"/>
</dbReference>
<comment type="catalytic activity">
    <reaction evidence="1">
        <text>ATP + protein L-histidine = ADP + protein N-phospho-L-histidine.</text>
        <dbReference type="EC" id="2.7.13.3"/>
    </reaction>
</comment>
<dbReference type="InterPro" id="IPR005467">
    <property type="entry name" value="His_kinase_dom"/>
</dbReference>
<evidence type="ECO:0000256" key="7">
    <source>
        <dbReference type="ARBA" id="ARBA00022741"/>
    </source>
</evidence>
<evidence type="ECO:0000256" key="11">
    <source>
        <dbReference type="ARBA" id="ARBA00023012"/>
    </source>
</evidence>
<dbReference type="Proteomes" id="UP001199525">
    <property type="component" value="Unassembled WGS sequence"/>
</dbReference>
<feature type="coiled-coil region" evidence="13">
    <location>
        <begin position="521"/>
        <end position="548"/>
    </location>
</feature>
<dbReference type="SMART" id="SM00091">
    <property type="entry name" value="PAS"/>
    <property type="match status" value="5"/>
</dbReference>
<evidence type="ECO:0000313" key="19">
    <source>
        <dbReference type="Proteomes" id="UP001199525"/>
    </source>
</evidence>
<dbReference type="NCBIfam" id="TIGR00229">
    <property type="entry name" value="sensory_box"/>
    <property type="match status" value="6"/>
</dbReference>
<feature type="transmembrane region" description="Helical" evidence="14">
    <location>
        <begin position="61"/>
        <end position="84"/>
    </location>
</feature>
<keyword evidence="11" id="KW-0902">Two-component regulatory system</keyword>
<dbReference type="InterPro" id="IPR036890">
    <property type="entry name" value="HATPase_C_sf"/>
</dbReference>
<dbReference type="SMART" id="SM00387">
    <property type="entry name" value="HATPase_c"/>
    <property type="match status" value="1"/>
</dbReference>
<keyword evidence="7" id="KW-0547">Nucleotide-binding</keyword>
<accession>A0ABS8IL56</accession>
<reference evidence="18 19" key="1">
    <citation type="journal article" date="2021" name="Microorganisms">
        <title>Genome Evolution of Filamentous Cyanobacterium Nostoc Species: From Facultative Symbiosis to Free Living.</title>
        <authorList>
            <person name="Huo D."/>
            <person name="Li H."/>
            <person name="Cai F."/>
            <person name="Guo X."/>
            <person name="Qiao Z."/>
            <person name="Wang W."/>
            <person name="Yu G."/>
            <person name="Li R."/>
        </authorList>
    </citation>
    <scope>NUCLEOTIDE SEQUENCE [LARGE SCALE GENOMIC DNA]</scope>
    <source>
        <strain evidence="18 19">CHAB 5714</strain>
    </source>
</reference>
<feature type="domain" description="PAC" evidence="17">
    <location>
        <begin position="613"/>
        <end position="665"/>
    </location>
</feature>
<feature type="domain" description="PAS" evidence="16">
    <location>
        <begin position="666"/>
        <end position="736"/>
    </location>
</feature>
<organism evidence="18 19">
    <name type="scientific">Nostoc favosum CHAB5714</name>
    <dbReference type="NCBI Taxonomy" id="2780399"/>
    <lineage>
        <taxon>Bacteria</taxon>
        <taxon>Bacillati</taxon>
        <taxon>Cyanobacteriota</taxon>
        <taxon>Cyanophyceae</taxon>
        <taxon>Nostocales</taxon>
        <taxon>Nostocaceae</taxon>
        <taxon>Nostoc</taxon>
        <taxon>Nostoc favosum</taxon>
    </lineage>
</organism>
<keyword evidence="12 14" id="KW-0472">Membrane</keyword>
<evidence type="ECO:0000256" key="8">
    <source>
        <dbReference type="ARBA" id="ARBA00022777"/>
    </source>
</evidence>
<dbReference type="PANTHER" id="PTHR43304">
    <property type="entry name" value="PHYTOCHROME-LIKE PROTEIN CPH1"/>
    <property type="match status" value="1"/>
</dbReference>
<evidence type="ECO:0000256" key="9">
    <source>
        <dbReference type="ARBA" id="ARBA00022840"/>
    </source>
</evidence>
<feature type="domain" description="Histidine kinase" evidence="15">
    <location>
        <begin position="947"/>
        <end position="1163"/>
    </location>
</feature>
<dbReference type="InterPro" id="IPR003594">
    <property type="entry name" value="HATPase_dom"/>
</dbReference>
<evidence type="ECO:0000259" key="15">
    <source>
        <dbReference type="PROSITE" id="PS50109"/>
    </source>
</evidence>
<dbReference type="InterPro" id="IPR001610">
    <property type="entry name" value="PAC"/>
</dbReference>
<evidence type="ECO:0000256" key="3">
    <source>
        <dbReference type="ARBA" id="ARBA00012438"/>
    </source>
</evidence>
<dbReference type="InterPro" id="IPR038318">
    <property type="entry name" value="KdpD_sf"/>
</dbReference>
<keyword evidence="5" id="KW-0808">Transferase</keyword>
<dbReference type="PRINTS" id="PR00344">
    <property type="entry name" value="BCTRLSENSOR"/>
</dbReference>
<dbReference type="PROSITE" id="PS50113">
    <property type="entry name" value="PAC"/>
    <property type="match status" value="5"/>
</dbReference>
<dbReference type="Gene3D" id="3.30.450.20">
    <property type="entry name" value="PAS domain"/>
    <property type="match status" value="6"/>
</dbReference>
<dbReference type="Pfam" id="PF13426">
    <property type="entry name" value="PAS_9"/>
    <property type="match status" value="1"/>
</dbReference>
<evidence type="ECO:0000256" key="13">
    <source>
        <dbReference type="SAM" id="Coils"/>
    </source>
</evidence>
<dbReference type="InterPro" id="IPR052162">
    <property type="entry name" value="Sensor_kinase/Photoreceptor"/>
</dbReference>
<dbReference type="Gene3D" id="2.10.70.100">
    <property type="match status" value="1"/>
</dbReference>
<dbReference type="SUPFAM" id="SSF55874">
    <property type="entry name" value="ATPase domain of HSP90 chaperone/DNA topoisomerase II/histidine kinase"/>
    <property type="match status" value="1"/>
</dbReference>
<dbReference type="Gene3D" id="3.30.565.10">
    <property type="entry name" value="Histidine kinase-like ATPase, C-terminal domain"/>
    <property type="match status" value="1"/>
</dbReference>
<keyword evidence="9" id="KW-0067">ATP-binding</keyword>
<evidence type="ECO:0000259" key="16">
    <source>
        <dbReference type="PROSITE" id="PS50112"/>
    </source>
</evidence>
<dbReference type="Gene3D" id="1.10.287.130">
    <property type="match status" value="1"/>
</dbReference>
<sequence>MAHKVRASKPKNIFTGSREQLLHYGIALLSVALALGATLLLNPYLTSTPAALFYVAVMVSAWYGGLGPGLLATVLSTLAINYFFFKPLYSHNITNLSLVPLVVFILAAGLISSLNESRRTAQRKAEASLKSLRESEARFGRLTESNIIGVIVADLNGLIIEANDAFLQMLNYTREDLRSGRIRWGEITPAEYIEVSERAIEELRITGSCKPFEQEYIRKDGSQVPVLIGFAKQGDRTIIGFVLDLSQRQAALREQQAALRDRKQAEIAQSILQMLLEHVPEGITITDGPPDFPIIANSKLAQELLGRTGESLVGMTSGEYVQSIGLFLADGVTRPTLEQLPLYRATRYGETIRDEECIIERPDGTRITAIANVVPVRDSQSQIIGAIDCWRDITNRKQMEEALRQRETELRLITDTLPVLISFVDSEQRYRFNNRAYQEWFGHSTTEVYGKHIWEVLGEPAYKVVRPYVEQVLAGEQVTFESEVPYKEGGTRYINAIYVPQFNQQGTVEGYAALITDISEQQAALRDRNQAEEALRESNERLNFALQTAELGDWDLDLSNQSAHRSLRHDQIFGYESLLPEWTYDMFLEHVLPEDRALVDAKFQTALINQDTWDFECRIRRVDGELRWIWARGHTYHNAQGKAVRMLGLIADISDRKLAEAALRESEARFRQMADTAPVLIWMSGTDKLCNYFNKPWLDFTGRTLEQEMGNGWAEGIHPDDFQRCLDTYINAFDARQKFKMEYRLRHNDGEYRWVFDTGVPRFAPTGEFLGYIGSCVDIHDRNLAEATLRDSEERYRILTEVSPQAIWMGDRDGGITYCNQYWFDYSGLTMEQTAGYGWIYIIHPDDRDRVFKTSMEAVANATNYEIEIRFRRVSDGSYRWHIVRGLPFRDAAGQIIKWVGIASDIHDRKIAEAALQQLNEMLEQRIQERTAQLEAANKELESFSYSVSHDLRSPLRHIAGFIELLQKRHSSTTTLDETSQRYLKIIAETSKQAGILIDELLTFSRMGRTEMRYININMEQLVEDIKRDLQIQTPGRTINWHIESLPEVQGDPSMMRLVLRNLIDNAVKYTQTRNPAEITVGSIDNENEVVFFVQDNGVGFNMQYVHKLFGVFQRLHSDPKFEGTGVGLANVQRIIHRHNGRVWAESVVDNGATFYFSLPKLPKKEGE</sequence>
<dbReference type="InterPro" id="IPR003661">
    <property type="entry name" value="HisK_dim/P_dom"/>
</dbReference>
<comment type="subcellular location">
    <subcellularLocation>
        <location evidence="2">Membrane</location>
        <topology evidence="2">Multi-pass membrane protein</topology>
    </subcellularLocation>
</comment>
<gene>
    <name evidence="18" type="ORF">LC586_36780</name>
</gene>
<evidence type="ECO:0000256" key="10">
    <source>
        <dbReference type="ARBA" id="ARBA00022989"/>
    </source>
</evidence>
<evidence type="ECO:0000256" key="5">
    <source>
        <dbReference type="ARBA" id="ARBA00022679"/>
    </source>
</evidence>
<dbReference type="InterPro" id="IPR035965">
    <property type="entry name" value="PAS-like_dom_sf"/>
</dbReference>
<dbReference type="SUPFAM" id="SSF47384">
    <property type="entry name" value="Homodimeric domain of signal transducing histidine kinase"/>
    <property type="match status" value="1"/>
</dbReference>
<dbReference type="InterPro" id="IPR013655">
    <property type="entry name" value="PAS_fold_3"/>
</dbReference>
<keyword evidence="13" id="KW-0175">Coiled coil</keyword>
<keyword evidence="10 14" id="KW-1133">Transmembrane helix</keyword>
<dbReference type="InterPro" id="IPR025201">
    <property type="entry name" value="KdpD_TM"/>
</dbReference>
<proteinExistence type="predicted"/>
<keyword evidence="4" id="KW-0597">Phosphoprotein</keyword>
<dbReference type="SMART" id="SM00086">
    <property type="entry name" value="PAC"/>
    <property type="match status" value="6"/>
</dbReference>
<evidence type="ECO:0000256" key="12">
    <source>
        <dbReference type="ARBA" id="ARBA00023136"/>
    </source>
</evidence>
<keyword evidence="8" id="KW-0418">Kinase</keyword>
<dbReference type="InterPro" id="IPR013656">
    <property type="entry name" value="PAS_4"/>
</dbReference>
<dbReference type="EMBL" id="JAIVFQ010000136">
    <property type="protein sequence ID" value="MCC5604559.1"/>
    <property type="molecule type" value="Genomic_DNA"/>
</dbReference>
<evidence type="ECO:0000256" key="14">
    <source>
        <dbReference type="SAM" id="Phobius"/>
    </source>
</evidence>
<dbReference type="InterPro" id="IPR036097">
    <property type="entry name" value="HisK_dim/P_sf"/>
</dbReference>
<evidence type="ECO:0000256" key="4">
    <source>
        <dbReference type="ARBA" id="ARBA00022553"/>
    </source>
</evidence>
<dbReference type="Pfam" id="PF13493">
    <property type="entry name" value="DUF4118"/>
    <property type="match status" value="1"/>
</dbReference>
<dbReference type="PANTHER" id="PTHR43304:SF1">
    <property type="entry name" value="PAC DOMAIN-CONTAINING PROTEIN"/>
    <property type="match status" value="1"/>
</dbReference>
<evidence type="ECO:0000259" key="17">
    <source>
        <dbReference type="PROSITE" id="PS50113"/>
    </source>
</evidence>
<comment type="caution">
    <text evidence="18">The sequence shown here is derived from an EMBL/GenBank/DDBJ whole genome shotgun (WGS) entry which is preliminary data.</text>
</comment>
<feature type="domain" description="PAC" evidence="17">
    <location>
        <begin position="865"/>
        <end position="918"/>
    </location>
</feature>
<dbReference type="SMART" id="SM00388">
    <property type="entry name" value="HisKA"/>
    <property type="match status" value="1"/>
</dbReference>
<feature type="coiled-coil region" evidence="13">
    <location>
        <begin position="909"/>
        <end position="940"/>
    </location>
</feature>